<accession>A0AAE0SWL7</accession>
<reference evidence="6" key="2">
    <citation type="journal article" date="2021" name="Genome Biol. Evol.">
        <title>Developing a high-quality reference genome for a parasitic bivalve with doubly uniparental inheritance (Bivalvia: Unionida).</title>
        <authorList>
            <person name="Smith C.H."/>
        </authorList>
    </citation>
    <scope>NUCLEOTIDE SEQUENCE</scope>
    <source>
        <strain evidence="6">CHS0354</strain>
        <tissue evidence="6">Mantle</tissue>
    </source>
</reference>
<feature type="region of interest" description="Disordered" evidence="4">
    <location>
        <begin position="390"/>
        <end position="422"/>
    </location>
</feature>
<dbReference type="InterPro" id="IPR007111">
    <property type="entry name" value="NACHT_NTPase"/>
</dbReference>
<dbReference type="InterPro" id="IPR032675">
    <property type="entry name" value="LRR_dom_sf"/>
</dbReference>
<reference evidence="6" key="3">
    <citation type="submission" date="2023-05" db="EMBL/GenBank/DDBJ databases">
        <authorList>
            <person name="Smith C.H."/>
        </authorList>
    </citation>
    <scope>NUCLEOTIDE SEQUENCE</scope>
    <source>
        <strain evidence="6">CHS0354</strain>
        <tissue evidence="6">Mantle</tissue>
    </source>
</reference>
<keyword evidence="1" id="KW-0547">Nucleotide-binding</keyword>
<dbReference type="SUPFAM" id="SSF52047">
    <property type="entry name" value="RNI-like"/>
    <property type="match status" value="1"/>
</dbReference>
<dbReference type="EMBL" id="JAEAOA010001460">
    <property type="protein sequence ID" value="KAK3598990.1"/>
    <property type="molecule type" value="Genomic_DNA"/>
</dbReference>
<dbReference type="Gene3D" id="3.80.10.10">
    <property type="entry name" value="Ribonuclease Inhibitor"/>
    <property type="match status" value="2"/>
</dbReference>
<dbReference type="GO" id="GO:0005524">
    <property type="term" value="F:ATP binding"/>
    <property type="evidence" value="ECO:0007669"/>
    <property type="project" value="UniProtKB-KW"/>
</dbReference>
<dbReference type="PANTHER" id="PTHR46312">
    <property type="entry name" value="NACHT DOMAIN-CONTAINING PROTEIN"/>
    <property type="match status" value="1"/>
</dbReference>
<keyword evidence="7" id="KW-1185">Reference proteome</keyword>
<evidence type="ECO:0000256" key="2">
    <source>
        <dbReference type="ARBA" id="ARBA00022840"/>
    </source>
</evidence>
<dbReference type="Pfam" id="PF15112">
    <property type="entry name" value="DUF4559"/>
    <property type="match status" value="1"/>
</dbReference>
<keyword evidence="2" id="KW-0067">ATP-binding</keyword>
<evidence type="ECO:0000256" key="4">
    <source>
        <dbReference type="SAM" id="MobiDB-lite"/>
    </source>
</evidence>
<feature type="region of interest" description="Disordered" evidence="4">
    <location>
        <begin position="313"/>
        <end position="337"/>
    </location>
</feature>
<name>A0AAE0SWL7_9BIVA</name>
<evidence type="ECO:0000259" key="5">
    <source>
        <dbReference type="Pfam" id="PF05729"/>
    </source>
</evidence>
<dbReference type="SUPFAM" id="SSF52058">
    <property type="entry name" value="L domain-like"/>
    <property type="match status" value="1"/>
</dbReference>
<dbReference type="InterPro" id="IPR027897">
    <property type="entry name" value="DUF4559"/>
</dbReference>
<feature type="coiled-coil region" evidence="3">
    <location>
        <begin position="169"/>
        <end position="238"/>
    </location>
</feature>
<proteinExistence type="predicted"/>
<sequence>MASVKPGDTLEQRLKDPCYKNWLKAGMCFYRVKDGLETFVESESKMLHQYILTRCTPCVQCTQDGLECKNNKKLCHKCFPFKCEIMNIHNKHKPNWGNTNIQKWLHDHWSVAKCFMNPGQSGNNTASETDISGLLNFIIHYNNFQDPKYGDIQKNAENVLKENFVILLENEYKVKLTVLEGRVDDLDNEFQQLKQSDVIHGQEIGKTAEEVRDLEKKYEQIKAKIDKIQEDHHEVQTLKAGLQVQETIIKNLSERVECKFSFITQQFNEIHTHIKEIKSKVAHLEAVTRDHGEKLEVLYARVPKDDEILDKVGGNARKRRLTDDQEGPASKRSPSYQQEIDHLKWDLKSCYKSLSTVPISAYDEEETIPLESFYVAMDITLEYQTKDRENTLEYETKDRENTQEHETKDRENKQEHETKDREKVKLSSYKQIFLDKNQRIILTGLSGSGKSTFCRKIVNTWCMEEPKKENETSEETDPSISDSSIAIGDQNDELSISNSFDASKDEIDSFAISSIFLIDWEPSSSVTRDSYYALKDEIDSPVVPSKCVIDWERPSSVTRDSSEAIEDQDVLRQFLLLFYIYAPKISTEKTLIEVLKNQCLKRESDQLSKILEEQPEKVLIILDGMDEMGDNIPSFLSDLLVRKLHPRIIVLMAMRPWKISQLRLKPLSHYDLLLEVQGLSEISALKFFQNVINVNKMYMTVERTIGSLTDEEKNVLSSVRKIPILVLFLSHIWCQDQCLTKRRYDLYTKILDCLIKRCLNKTGSKYTPALTDQDDINMKKEQFWELYINGVCQTAHDFLLKGVSGPSVVMQEKDLMKKLGTNAELKLGALLDSGIMSKQDAFSPFEKKVSVTFLHVSIHEFLASKHLVNNDAAFQNFLTSIKTLNDVLRYENIIIFICGHDTKKGHEAFIRIRQVCDEDPLVIQYRQEMNCNYDSHIITLIENVIEKIYIACLIEMDNEELIEISDIYFAFKHTIELTRLRSCYVKSLYLCETRLDLDSLYCMTNLTSLKLHHVDLLGGVLELSKLSNLTSLTMNEMNEPFSVHDLRNLTKLTFLNLFFITLSDGVLDLSSLTNLTYLRLCDVTISGGVHGLSSLTNLTYLTLKHVTMPDDALDLSRLTNLTSLVLFGVLISKKGSGCLCSSIHICTRLEKITLRNITLYDGVLDLRGLTKQTSFILHQVTMSEECSRSVCSSISGWTHLVHLELVSIMLHNGVIDLTSLTHLSSLTLESVTMSEECTRYLCSSISLCIHLENLKLKSIMLHDGVLDVSSLSNLSFLTLHSVTMSAKCTQCLCSSISSCTHLQHLEWKGIKLYKGVLNLSSLTNLNHLTLHDVTMYDESTRYLCSIISCCTHLERLDLEGMEMQAGILDLSNLTNLRDLKLDDVTMSKECSRSLCNTISGFTQLEGLTLFNIRLHDGVLDLTGLSSLVCLWIFDVTMSLHCKQTLQESLKKCCKLESFKVECCTVDTTRGREVLYLNVINRL</sequence>
<dbReference type="Proteomes" id="UP001195483">
    <property type="component" value="Unassembled WGS sequence"/>
</dbReference>
<keyword evidence="3" id="KW-0175">Coiled coil</keyword>
<dbReference type="Gene3D" id="3.40.50.300">
    <property type="entry name" value="P-loop containing nucleotide triphosphate hydrolases"/>
    <property type="match status" value="2"/>
</dbReference>
<dbReference type="PANTHER" id="PTHR46312:SF2">
    <property type="entry name" value="NUCLEOTIDE-BINDING OLIGOMERIZATION DOMAIN-CONTAINING PROTEIN 2-LIKE"/>
    <property type="match status" value="1"/>
</dbReference>
<evidence type="ECO:0000256" key="3">
    <source>
        <dbReference type="SAM" id="Coils"/>
    </source>
</evidence>
<dbReference type="SUPFAM" id="SSF52540">
    <property type="entry name" value="P-loop containing nucleoside triphosphate hydrolases"/>
    <property type="match status" value="1"/>
</dbReference>
<organism evidence="6 7">
    <name type="scientific">Potamilus streckersoni</name>
    <dbReference type="NCBI Taxonomy" id="2493646"/>
    <lineage>
        <taxon>Eukaryota</taxon>
        <taxon>Metazoa</taxon>
        <taxon>Spiralia</taxon>
        <taxon>Lophotrochozoa</taxon>
        <taxon>Mollusca</taxon>
        <taxon>Bivalvia</taxon>
        <taxon>Autobranchia</taxon>
        <taxon>Heteroconchia</taxon>
        <taxon>Palaeoheterodonta</taxon>
        <taxon>Unionida</taxon>
        <taxon>Unionoidea</taxon>
        <taxon>Unionidae</taxon>
        <taxon>Ambleminae</taxon>
        <taxon>Lampsilini</taxon>
        <taxon>Potamilus</taxon>
    </lineage>
</organism>
<dbReference type="Pfam" id="PF05729">
    <property type="entry name" value="NACHT"/>
    <property type="match status" value="1"/>
</dbReference>
<dbReference type="InterPro" id="IPR027417">
    <property type="entry name" value="P-loop_NTPase"/>
</dbReference>
<evidence type="ECO:0000313" key="7">
    <source>
        <dbReference type="Proteomes" id="UP001195483"/>
    </source>
</evidence>
<reference evidence="6" key="1">
    <citation type="journal article" date="2021" name="Genome Biol. Evol.">
        <title>A High-Quality Reference Genome for a Parasitic Bivalve with Doubly Uniparental Inheritance (Bivalvia: Unionida).</title>
        <authorList>
            <person name="Smith C.H."/>
        </authorList>
    </citation>
    <scope>NUCLEOTIDE SEQUENCE</scope>
    <source>
        <strain evidence="6">CHS0354</strain>
    </source>
</reference>
<dbReference type="SUPFAM" id="SSF57997">
    <property type="entry name" value="Tropomyosin"/>
    <property type="match status" value="1"/>
</dbReference>
<feature type="region of interest" description="Disordered" evidence="4">
    <location>
        <begin position="466"/>
        <end position="488"/>
    </location>
</feature>
<gene>
    <name evidence="6" type="ORF">CHS0354_024666</name>
</gene>
<evidence type="ECO:0000313" key="6">
    <source>
        <dbReference type="EMBL" id="KAK3598990.1"/>
    </source>
</evidence>
<feature type="domain" description="NACHT" evidence="5">
    <location>
        <begin position="572"/>
        <end position="690"/>
    </location>
</feature>
<comment type="caution">
    <text evidence="6">The sequence shown here is derived from an EMBL/GenBank/DDBJ whole genome shotgun (WGS) entry which is preliminary data.</text>
</comment>
<protein>
    <recommendedName>
        <fullName evidence="5">NACHT domain-containing protein</fullName>
    </recommendedName>
</protein>
<evidence type="ECO:0000256" key="1">
    <source>
        <dbReference type="ARBA" id="ARBA00022741"/>
    </source>
</evidence>